<dbReference type="Gene3D" id="3.30.450.20">
    <property type="entry name" value="PAS domain"/>
    <property type="match status" value="4"/>
</dbReference>
<organism evidence="8 9">
    <name type="scientific">Hymenobacter bucti</name>
    <dbReference type="NCBI Taxonomy" id="1844114"/>
    <lineage>
        <taxon>Bacteria</taxon>
        <taxon>Pseudomonadati</taxon>
        <taxon>Bacteroidota</taxon>
        <taxon>Cytophagia</taxon>
        <taxon>Cytophagales</taxon>
        <taxon>Hymenobacteraceae</taxon>
        <taxon>Hymenobacter</taxon>
    </lineage>
</organism>
<evidence type="ECO:0000256" key="2">
    <source>
        <dbReference type="ARBA" id="ARBA00012438"/>
    </source>
</evidence>
<dbReference type="InterPro" id="IPR052162">
    <property type="entry name" value="Sensor_kinase/Photoreceptor"/>
</dbReference>
<name>A0ABW4QPD1_9BACT</name>
<dbReference type="PANTHER" id="PTHR43304:SF1">
    <property type="entry name" value="PAC DOMAIN-CONTAINING PROTEIN"/>
    <property type="match status" value="1"/>
</dbReference>
<dbReference type="EC" id="2.7.13.3" evidence="2"/>
<dbReference type="PROSITE" id="PS50109">
    <property type="entry name" value="HIS_KIN"/>
    <property type="match status" value="1"/>
</dbReference>
<evidence type="ECO:0000256" key="3">
    <source>
        <dbReference type="ARBA" id="ARBA00022553"/>
    </source>
</evidence>
<dbReference type="InterPro" id="IPR036097">
    <property type="entry name" value="HisK_dim/P_sf"/>
</dbReference>
<feature type="domain" description="Histidine kinase" evidence="7">
    <location>
        <begin position="769"/>
        <end position="984"/>
    </location>
</feature>
<dbReference type="Pfam" id="PF02518">
    <property type="entry name" value="HATPase_c"/>
    <property type="match status" value="1"/>
</dbReference>
<evidence type="ECO:0000256" key="1">
    <source>
        <dbReference type="ARBA" id="ARBA00000085"/>
    </source>
</evidence>
<dbReference type="SMART" id="SM00388">
    <property type="entry name" value="HisKA"/>
    <property type="match status" value="1"/>
</dbReference>
<dbReference type="EMBL" id="JBHUFD010000001">
    <property type="protein sequence ID" value="MFD1871061.1"/>
    <property type="molecule type" value="Genomic_DNA"/>
</dbReference>
<dbReference type="InterPro" id="IPR003594">
    <property type="entry name" value="HATPase_dom"/>
</dbReference>
<evidence type="ECO:0000256" key="5">
    <source>
        <dbReference type="ARBA" id="ARBA00022777"/>
    </source>
</evidence>
<dbReference type="Gene3D" id="1.10.287.130">
    <property type="match status" value="1"/>
</dbReference>
<feature type="coiled-coil region" evidence="6">
    <location>
        <begin position="400"/>
        <end position="441"/>
    </location>
</feature>
<dbReference type="SMART" id="SM00091">
    <property type="entry name" value="PAS"/>
    <property type="match status" value="4"/>
</dbReference>
<dbReference type="InterPro" id="IPR036890">
    <property type="entry name" value="HATPase_C_sf"/>
</dbReference>
<dbReference type="PRINTS" id="PR00344">
    <property type="entry name" value="BCTRLSENSOR"/>
</dbReference>
<comment type="catalytic activity">
    <reaction evidence="1">
        <text>ATP + protein L-histidine = ADP + protein N-phospho-L-histidine.</text>
        <dbReference type="EC" id="2.7.13.3"/>
    </reaction>
</comment>
<dbReference type="Pfam" id="PF08448">
    <property type="entry name" value="PAS_4"/>
    <property type="match status" value="3"/>
</dbReference>
<keyword evidence="9" id="KW-1185">Reference proteome</keyword>
<dbReference type="InterPro" id="IPR004358">
    <property type="entry name" value="Sig_transdc_His_kin-like_C"/>
</dbReference>
<dbReference type="InterPro" id="IPR003661">
    <property type="entry name" value="HisK_dim/P_dom"/>
</dbReference>
<dbReference type="SUPFAM" id="SSF47384">
    <property type="entry name" value="Homodimeric domain of signal transducing histidine kinase"/>
    <property type="match status" value="1"/>
</dbReference>
<dbReference type="CDD" id="cd00082">
    <property type="entry name" value="HisKA"/>
    <property type="match status" value="1"/>
</dbReference>
<comment type="caution">
    <text evidence="8">The sequence shown here is derived from an EMBL/GenBank/DDBJ whole genome shotgun (WGS) entry which is preliminary data.</text>
</comment>
<dbReference type="InterPro" id="IPR005467">
    <property type="entry name" value="His_kinase_dom"/>
</dbReference>
<accession>A0ABW4QPD1</accession>
<dbReference type="InterPro" id="IPR000014">
    <property type="entry name" value="PAS"/>
</dbReference>
<keyword evidence="4" id="KW-0808">Transferase</keyword>
<evidence type="ECO:0000259" key="7">
    <source>
        <dbReference type="PROSITE" id="PS50109"/>
    </source>
</evidence>
<dbReference type="PANTHER" id="PTHR43304">
    <property type="entry name" value="PHYTOCHROME-LIKE PROTEIN CPH1"/>
    <property type="match status" value="1"/>
</dbReference>
<dbReference type="SUPFAM" id="SSF55874">
    <property type="entry name" value="ATPase domain of HSP90 chaperone/DNA topoisomerase II/histidine kinase"/>
    <property type="match status" value="1"/>
</dbReference>
<evidence type="ECO:0000313" key="8">
    <source>
        <dbReference type="EMBL" id="MFD1871061.1"/>
    </source>
</evidence>
<keyword evidence="5" id="KW-0418">Kinase</keyword>
<reference evidence="9" key="1">
    <citation type="journal article" date="2019" name="Int. J. Syst. Evol. Microbiol.">
        <title>The Global Catalogue of Microorganisms (GCM) 10K type strain sequencing project: providing services to taxonomists for standard genome sequencing and annotation.</title>
        <authorList>
            <consortium name="The Broad Institute Genomics Platform"/>
            <consortium name="The Broad Institute Genome Sequencing Center for Infectious Disease"/>
            <person name="Wu L."/>
            <person name="Ma J."/>
        </authorList>
    </citation>
    <scope>NUCLEOTIDE SEQUENCE [LARGE SCALE GENOMIC DNA]</scope>
    <source>
        <strain evidence="9">CGMCC 1.15795</strain>
    </source>
</reference>
<keyword evidence="6" id="KW-0175">Coiled coil</keyword>
<dbReference type="Pfam" id="PF13188">
    <property type="entry name" value="PAS_8"/>
    <property type="match status" value="1"/>
</dbReference>
<sequence length="984" mass="108637">MPASTQPLTERLAPQALLQALLDTSQTGIVYLRPVFAAGRPAKVVDLVYVRLNPAAQRLLGLPEHPAGSFLALAPQATAVFTFYRDTFLSAQAGYHTYDHVPPTGPARRLHVVAQRDAELLVVSLTEAAAEPGAAPPPLAGLPVAEVAQRVLAQASTAMCLVRGPAYLIEYANQAFRQLFPDRLLVGQLVTEALPEVPLHLETLLRHLNSAGGPFTGPDVPLVLPTSTQQAQTYYFSFQYQSHSEGEQAHLISIAAHDVTRQVLARQQRERQRAEWQRLFEQAPVAIAVLRGPQHVVELANPAMCALWQHAAEQLLEQPLFEVLPAMATDLLRQRLADIMVTGQSYSAQEPVAATARGAAGSPAHWAFGYHPLREPGGQVTGIAVVALDVSEQAYDRQQVQALNAELSTLNEELHSINEEVHANNEELVQAQQQLWQLNQELETRVAAGVQAAQLARDEAERQRRRLASFFQQVPAAICVLDGPDMVYELVNADFQRLLPGRELLGRPLLEVLPELASSIIWQTLQQVYQTGETQEEIGVRVTLARREGRPPEEFYLHYVQQARYNEHGHIDGVVMFILNITEHILAHRRAEKLQAEVLAAMQRRAQEHETFYQVFEQTSALVALMWGPEHRFEYHNLAFQRLFPGRNLLHHSFNEALPELAGEGLATLLDHVYSTGEPYQGTELPLSLAEPGGTGPQTAYFNFTYQPYLEEGQPRGISVFAYDVTEQVLARQAVVASAQQAQALAKNLLAANEQLTRTNTDLDNFIYTASHDLKAPIANIEGLLLLLRKQLPTAAQQAGLVPRVLGMMQGAIERFQLTIAQLTDLAKLQHAHTQPAEEVDLAAAVEAVRLDLATQLEEARAELLVDLDNCATVSFAPQNLRSLIYNLLSNALKYRHPERPAVVQLRCHHTATATVLEVQDNGLGLTLDQQHKLFTMFRRLHDHVAGSGVGLYMVKRMIENAGGTIAVQSEAGVGSTFTVTFPS</sequence>
<evidence type="ECO:0000256" key="6">
    <source>
        <dbReference type="SAM" id="Coils"/>
    </source>
</evidence>
<protein>
    <recommendedName>
        <fullName evidence="2">histidine kinase</fullName>
        <ecNumber evidence="2">2.7.13.3</ecNumber>
    </recommendedName>
</protein>
<dbReference type="CDD" id="cd00130">
    <property type="entry name" value="PAS"/>
    <property type="match status" value="2"/>
</dbReference>
<proteinExistence type="predicted"/>
<dbReference type="InterPro" id="IPR035965">
    <property type="entry name" value="PAS-like_dom_sf"/>
</dbReference>
<dbReference type="Proteomes" id="UP001597197">
    <property type="component" value="Unassembled WGS sequence"/>
</dbReference>
<dbReference type="InterPro" id="IPR013656">
    <property type="entry name" value="PAS_4"/>
</dbReference>
<evidence type="ECO:0000313" key="9">
    <source>
        <dbReference type="Proteomes" id="UP001597197"/>
    </source>
</evidence>
<dbReference type="RefSeq" id="WP_382311370.1">
    <property type="nucleotide sequence ID" value="NZ_JBHUFD010000001.1"/>
</dbReference>
<dbReference type="Gene3D" id="3.30.565.10">
    <property type="entry name" value="Histidine kinase-like ATPase, C-terminal domain"/>
    <property type="match status" value="1"/>
</dbReference>
<dbReference type="SMART" id="SM00387">
    <property type="entry name" value="HATPase_c"/>
    <property type="match status" value="1"/>
</dbReference>
<dbReference type="SUPFAM" id="SSF55785">
    <property type="entry name" value="PYP-like sensor domain (PAS domain)"/>
    <property type="match status" value="3"/>
</dbReference>
<gene>
    <name evidence="8" type="ORF">ACFSDX_01385</name>
</gene>
<evidence type="ECO:0000256" key="4">
    <source>
        <dbReference type="ARBA" id="ARBA00022679"/>
    </source>
</evidence>
<keyword evidence="3" id="KW-0597">Phosphoprotein</keyword>